<dbReference type="AlphaFoldDB" id="A0A1D6GBI0"/>
<dbReference type="FunCoup" id="A0A1D6GBI0">
    <property type="interactions" value="3231"/>
</dbReference>
<sequence length="653" mass="73004">MLGPAVAFPKAADPDDDPTKWQPENSAEHLACETKDGAPEEGKGKQPPRPRPFRSTSTRAQRSRRRMRMRMGKGPSSRAGSRHRQFRARAMTRVDDLQEVFSGLQSARKDSRSADAAVLEAQLQQMLREWRSELSDPSPASSLQGNARELSDPPSDTLRLLQLVVAEEEDDATSKMVEQQQQQPPPPLPANRSQGHAHVVCQGMKPEPREEAVDVAVDQPQLLSQGVLPNGAATASAMFHDQVFITPCFLDFSFVPISKKLKSNGVVPIFLQLYYVNQELTVEDFLYDDDYKIDLSGSNLDVINNLEGIVQLEYPDHNLPQGLAPNAYLDMNSCGQSAGAVFLHMPDLLTTMTSAPSAFLKPKCALWDCPRPAIGSERWHNYCSMYHADLAVQEEGPPGTMPVIRPRGIDLKDGPLFAALSAKVQGKNVGVPICEGAATAKSPWNAPELFDLYIFEGESIREWLFFDKPRRAFDSGNRKQRSLPDYNGRGWHESRKQVMKDFGGLKRSYYMDPQPSNGYEWHLYEYEINDCDAFALYRLEFKSSDAKKIAKSKLGCNPLNEIQQQMDRLSADSPVDTKRTARSRTEPNPIDVNTNIYSVPNTTVQTDVPNAYQPGSQVDQMTYLNGSVVYGPHLPYGYSTERSDFYWNSNDGT</sequence>
<dbReference type="InParanoid" id="A0A1D6GBI0"/>
<organism evidence="2">
    <name type="scientific">Zea mays</name>
    <name type="common">Maize</name>
    <dbReference type="NCBI Taxonomy" id="4577"/>
    <lineage>
        <taxon>Eukaryota</taxon>
        <taxon>Viridiplantae</taxon>
        <taxon>Streptophyta</taxon>
        <taxon>Embryophyta</taxon>
        <taxon>Tracheophyta</taxon>
        <taxon>Spermatophyta</taxon>
        <taxon>Magnoliopsida</taxon>
        <taxon>Liliopsida</taxon>
        <taxon>Poales</taxon>
        <taxon>Poaceae</taxon>
        <taxon>PACMAD clade</taxon>
        <taxon>Panicoideae</taxon>
        <taxon>Andropogonodae</taxon>
        <taxon>Andropogoneae</taxon>
        <taxon>Tripsacinae</taxon>
        <taxon>Zea</taxon>
    </lineage>
</organism>
<dbReference type="IntAct" id="A0A1D6GBI0">
    <property type="interactions" value="1"/>
</dbReference>
<dbReference type="EMBL" id="CM000784">
    <property type="protein sequence ID" value="AQL00446.1"/>
    <property type="molecule type" value="Genomic_DNA"/>
</dbReference>
<dbReference type="PANTHER" id="PTHR33873:SF15">
    <property type="entry name" value="TRANSCRIPTION FACTOR VOZ2"/>
    <property type="match status" value="1"/>
</dbReference>
<dbReference type="GO" id="GO:0048578">
    <property type="term" value="P:positive regulation of long-day photoperiodism, flowering"/>
    <property type="evidence" value="ECO:0007669"/>
    <property type="project" value="InterPro"/>
</dbReference>
<dbReference type="PANTHER" id="PTHR33873">
    <property type="entry name" value="TRANSCRIPTION FACTOR VOZ1"/>
    <property type="match status" value="1"/>
</dbReference>
<evidence type="ECO:0000313" key="2">
    <source>
        <dbReference type="EMBL" id="AQL00446.1"/>
    </source>
</evidence>
<name>A0A1D6GBI0_MAIZE</name>
<gene>
    <name evidence="2" type="ORF">ZEAMMB73_Zm00001d012734</name>
</gene>
<dbReference type="GO" id="GO:0006355">
    <property type="term" value="P:regulation of DNA-templated transcription"/>
    <property type="evidence" value="ECO:0007669"/>
    <property type="project" value="InterPro"/>
</dbReference>
<dbReference type="STRING" id="4577.A0A1D6GBI0"/>
<feature type="region of interest" description="Disordered" evidence="1">
    <location>
        <begin position="169"/>
        <end position="198"/>
    </location>
</feature>
<accession>A0A1D6GBI0</accession>
<dbReference type="ExpressionAtlas" id="A0A1D6GBI0">
    <property type="expression patterns" value="baseline and differential"/>
</dbReference>
<protein>
    <submittedName>
        <fullName evidence="2">Vascular plant one zinc finger protein</fullName>
    </submittedName>
</protein>
<feature type="region of interest" description="Disordered" evidence="1">
    <location>
        <begin position="1"/>
        <end position="88"/>
    </location>
</feature>
<feature type="region of interest" description="Disordered" evidence="1">
    <location>
        <begin position="567"/>
        <end position="592"/>
    </location>
</feature>
<proteinExistence type="predicted"/>
<feature type="compositionally biased region" description="Low complexity" evidence="1">
    <location>
        <begin position="1"/>
        <end position="11"/>
    </location>
</feature>
<reference evidence="2" key="1">
    <citation type="submission" date="2015-12" db="EMBL/GenBank/DDBJ databases">
        <title>Update maize B73 reference genome by single molecule sequencing technologies.</title>
        <authorList>
            <consortium name="Maize Genome Sequencing Project"/>
            <person name="Ware D."/>
        </authorList>
    </citation>
    <scope>NUCLEOTIDE SEQUENCE</scope>
    <source>
        <tissue evidence="2">Seedling</tissue>
    </source>
</reference>
<feature type="compositionally biased region" description="Basic residues" evidence="1">
    <location>
        <begin position="61"/>
        <end position="71"/>
    </location>
</feature>
<evidence type="ECO:0000256" key="1">
    <source>
        <dbReference type="SAM" id="MobiDB-lite"/>
    </source>
</evidence>
<dbReference type="InterPro" id="IPR039277">
    <property type="entry name" value="VOZ1/VOZ2"/>
</dbReference>
<feature type="compositionally biased region" description="Basic and acidic residues" evidence="1">
    <location>
        <begin position="26"/>
        <end position="44"/>
    </location>
</feature>
<feature type="region of interest" description="Disordered" evidence="1">
    <location>
        <begin position="131"/>
        <end position="155"/>
    </location>
</feature>
<feature type="compositionally biased region" description="Basic and acidic residues" evidence="1">
    <location>
        <begin position="575"/>
        <end position="585"/>
    </location>
</feature>